<protein>
    <submittedName>
        <fullName evidence="1">Abi-like protein</fullName>
    </submittedName>
</protein>
<reference evidence="1 2" key="1">
    <citation type="submission" date="2016-01" db="EMBL/GenBank/DDBJ databases">
        <authorList>
            <person name="Oliw E.H."/>
        </authorList>
    </citation>
    <scope>NUCLEOTIDE SEQUENCE [LARGE SCALE GENOMIC DNA]</scope>
    <source>
        <strain evidence="1 2">CMW7705B</strain>
    </source>
</reference>
<accession>A0A133RVR4</accession>
<dbReference type="Proteomes" id="UP000070065">
    <property type="component" value="Unassembled WGS sequence"/>
</dbReference>
<dbReference type="AlphaFoldDB" id="A0A133RVR4"/>
<dbReference type="EMBL" id="LRQR01000089">
    <property type="protein sequence ID" value="KXA59286.1"/>
    <property type="molecule type" value="Genomic_DNA"/>
</dbReference>
<dbReference type="RefSeq" id="WP_060806007.1">
    <property type="nucleotide sequence ID" value="NZ_JAJNSD010000005.1"/>
</dbReference>
<evidence type="ECO:0000313" key="2">
    <source>
        <dbReference type="Proteomes" id="UP000070065"/>
    </source>
</evidence>
<dbReference type="InterPro" id="IPR011664">
    <property type="entry name" value="Abi_system_AbiD/AbiF-like"/>
</dbReference>
<evidence type="ECO:0000313" key="1">
    <source>
        <dbReference type="EMBL" id="KXA59286.1"/>
    </source>
</evidence>
<dbReference type="Pfam" id="PF07751">
    <property type="entry name" value="Abi_2"/>
    <property type="match status" value="1"/>
</dbReference>
<dbReference type="PATRIC" id="fig|28037.231.peg.1430"/>
<sequence length="298" mass="34932">MNDKRKQLLSYQALIDKMAANGILFNIFDQNTAKDILQTRNYYYKISSYRKLFNKIDGKYNIEFATLADLAVIDMQIRYFLMDICLDVEHSIKTALMDVITKNPKVDGYDIVKDYAVYNPIGFTNTKNALSKNHYLKNVYIKHKNDIPIWVLIEVMDFGNLCYLVEMYCDKYPSNKRLKKAKQLGKYARHIRNACAHSNVILVDVLEQTLSPSSSITSLASMLNISRDIIKYRKIHDIFSLVVLHREYCSKALGKQRFKEFIKIAKRAKKHEYYYKQNPKIVEIYINFVKTLVKISKK</sequence>
<proteinExistence type="predicted"/>
<name>A0A133RVR4_STRMT</name>
<organism evidence="1 2">
    <name type="scientific">Streptococcus mitis</name>
    <dbReference type="NCBI Taxonomy" id="28037"/>
    <lineage>
        <taxon>Bacteria</taxon>
        <taxon>Bacillati</taxon>
        <taxon>Bacillota</taxon>
        <taxon>Bacilli</taxon>
        <taxon>Lactobacillales</taxon>
        <taxon>Streptococcaceae</taxon>
        <taxon>Streptococcus</taxon>
        <taxon>Streptococcus mitis group</taxon>
    </lineage>
</organism>
<gene>
    <name evidence="1" type="ORF">HMPREF3228_01437</name>
</gene>
<comment type="caution">
    <text evidence="1">The sequence shown here is derived from an EMBL/GenBank/DDBJ whole genome shotgun (WGS) entry which is preliminary data.</text>
</comment>